<dbReference type="RefSeq" id="WP_200805582.1">
    <property type="nucleotide sequence ID" value="NZ_CP007515.1"/>
</dbReference>
<evidence type="ECO:0000256" key="5">
    <source>
        <dbReference type="ARBA" id="ARBA00023136"/>
    </source>
</evidence>
<evidence type="ECO:0000313" key="7">
    <source>
        <dbReference type="EMBL" id="AHY48106.1"/>
    </source>
</evidence>
<geneLocation type="plasmid" evidence="7">
    <name>1</name>
</geneLocation>
<evidence type="ECO:0000256" key="3">
    <source>
        <dbReference type="ARBA" id="ARBA00022692"/>
    </source>
</evidence>
<dbReference type="GO" id="GO:0016020">
    <property type="term" value="C:membrane"/>
    <property type="evidence" value="ECO:0007669"/>
    <property type="project" value="UniProtKB-SubCell"/>
</dbReference>
<dbReference type="PANTHER" id="PTHR45649:SF26">
    <property type="entry name" value="OS04G0435100 PROTEIN"/>
    <property type="match status" value="1"/>
</dbReference>
<keyword evidence="3 6" id="KW-0812">Transmembrane</keyword>
<dbReference type="HOGENOM" id="CLU_004495_0_4_11"/>
<organism evidence="7 9">
    <name type="scientific">Rubrobacter radiotolerans</name>
    <name type="common">Arthrobacter radiotolerans</name>
    <dbReference type="NCBI Taxonomy" id="42256"/>
    <lineage>
        <taxon>Bacteria</taxon>
        <taxon>Bacillati</taxon>
        <taxon>Actinomycetota</taxon>
        <taxon>Rubrobacteria</taxon>
        <taxon>Rubrobacterales</taxon>
        <taxon>Rubrobacteraceae</taxon>
        <taxon>Rubrobacter</taxon>
    </lineage>
</organism>
<feature type="transmembrane region" description="Helical" evidence="6">
    <location>
        <begin position="105"/>
        <end position="126"/>
    </location>
</feature>
<feature type="transmembrane region" description="Helical" evidence="6">
    <location>
        <begin position="171"/>
        <end position="193"/>
    </location>
</feature>
<gene>
    <name evidence="7" type="ORF">RradSPS_2823</name>
    <name evidence="8" type="ORF">SIL72_15235</name>
</gene>
<reference evidence="8" key="2">
    <citation type="submission" date="2023-11" db="EMBL/GenBank/DDBJ databases">
        <title>MicrobeMod: A computational toolkit for identifying prokaryotic methylation and restriction-modification with nanopore sequencing.</title>
        <authorList>
            <person name="Crits-Christoph A."/>
            <person name="Kang S.C."/>
            <person name="Lee H."/>
            <person name="Ostrov N."/>
        </authorList>
    </citation>
    <scope>NUCLEOTIDE SEQUENCE</scope>
    <source>
        <strain evidence="8">ATCC 51242</strain>
    </source>
</reference>
<keyword evidence="5 6" id="KW-0472">Membrane</keyword>
<dbReference type="EMBL" id="JAWXXX010000002">
    <property type="protein sequence ID" value="MDX5895380.1"/>
    <property type="molecule type" value="Genomic_DNA"/>
</dbReference>
<dbReference type="Proteomes" id="UP000025229">
    <property type="component" value="Plasmid 1"/>
</dbReference>
<feature type="transmembrane region" description="Helical" evidence="6">
    <location>
        <begin position="354"/>
        <end position="371"/>
    </location>
</feature>
<keyword evidence="7" id="KW-0614">Plasmid</keyword>
<keyword evidence="2" id="KW-0813">Transport</keyword>
<evidence type="ECO:0000256" key="6">
    <source>
        <dbReference type="SAM" id="Phobius"/>
    </source>
</evidence>
<protein>
    <submittedName>
        <fullName evidence="8">Amino acid permease</fullName>
    </submittedName>
    <submittedName>
        <fullName evidence="7">Amino acid transporter</fullName>
    </submittedName>
</protein>
<evidence type="ECO:0000313" key="9">
    <source>
        <dbReference type="Proteomes" id="UP000025229"/>
    </source>
</evidence>
<keyword evidence="9" id="KW-1185">Reference proteome</keyword>
<name>A0A023X7E1_RUBRA</name>
<dbReference type="InterPro" id="IPR002293">
    <property type="entry name" value="AA/rel_permease1"/>
</dbReference>
<comment type="subcellular location">
    <subcellularLocation>
        <location evidence="1">Membrane</location>
        <topology evidence="1">Multi-pass membrane protein</topology>
    </subcellularLocation>
</comment>
<dbReference type="eggNOG" id="COG0531">
    <property type="taxonomic scope" value="Bacteria"/>
</dbReference>
<dbReference type="EMBL" id="CP007515">
    <property type="protein sequence ID" value="AHY48106.1"/>
    <property type="molecule type" value="Genomic_DNA"/>
</dbReference>
<feature type="transmembrane region" description="Helical" evidence="6">
    <location>
        <begin position="377"/>
        <end position="395"/>
    </location>
</feature>
<feature type="transmembrane region" description="Helical" evidence="6">
    <location>
        <begin position="307"/>
        <end position="333"/>
    </location>
</feature>
<evidence type="ECO:0000256" key="1">
    <source>
        <dbReference type="ARBA" id="ARBA00004141"/>
    </source>
</evidence>
<dbReference type="Proteomes" id="UP001281130">
    <property type="component" value="Unassembled WGS sequence"/>
</dbReference>
<dbReference type="AlphaFoldDB" id="A0A023X7E1"/>
<dbReference type="Gene3D" id="1.20.1740.10">
    <property type="entry name" value="Amino acid/polyamine transporter I"/>
    <property type="match status" value="1"/>
</dbReference>
<feature type="transmembrane region" description="Helical" evidence="6">
    <location>
        <begin position="30"/>
        <end position="55"/>
    </location>
</feature>
<feature type="transmembrane region" description="Helical" evidence="6">
    <location>
        <begin position="146"/>
        <end position="164"/>
    </location>
</feature>
<feature type="transmembrane region" description="Helical" evidence="6">
    <location>
        <begin position="213"/>
        <end position="233"/>
    </location>
</feature>
<sequence>MVEKQRVDGSGADYLREFGYEQSLKRDFNLWSVFALAIAFISPIVALYAIFGLAFVTAGPAFWWGFLVVLAGQLLVALVFAELVSRWPLEGSVYQWSRQMLGGGYGWFAGWAYIWTLLIAMAAVSYGTATFLAPLLGIASPSNATLVLLALGTLAFTTIANTVARALLKTIIALSVVASVLASAVMGTILLLFYRENSISVVFSSFGAGGEGFYLTGPFLASVAIVGWAFVGFESAGAVAEEVQDPERNVPKAVIFSILIVALLVIYTGLALILAIPDLGATAAGEVEDPILDTLAAKLGPGVTTPLFAMIVVGFTASLLAIQTSVSRFLFSFGRDRAIPAARFFEQVSVRDRLPVNAIVATAVMAASFFLLLGTDIYATLVTFTTVGFYVAFAFPRRSLPRCPLAWSLAVREVLARAGRAGGERARRSLACVRDRQHILAPGKRTTLVRELGRDHNGGPSRPSRNGLLPCIAQSNRVLGR</sequence>
<keyword evidence="4 6" id="KW-1133">Transmembrane helix</keyword>
<dbReference type="KEGG" id="rrd:RradSPS_2823"/>
<proteinExistence type="predicted"/>
<feature type="transmembrane region" description="Helical" evidence="6">
    <location>
        <begin position="61"/>
        <end position="84"/>
    </location>
</feature>
<feature type="transmembrane region" description="Helical" evidence="6">
    <location>
        <begin position="254"/>
        <end position="276"/>
    </location>
</feature>
<dbReference type="Pfam" id="PF13520">
    <property type="entry name" value="AA_permease_2"/>
    <property type="match status" value="1"/>
</dbReference>
<dbReference type="GO" id="GO:0022857">
    <property type="term" value="F:transmembrane transporter activity"/>
    <property type="evidence" value="ECO:0007669"/>
    <property type="project" value="InterPro"/>
</dbReference>
<dbReference type="PANTHER" id="PTHR45649">
    <property type="entry name" value="AMINO-ACID PERMEASE BAT1"/>
    <property type="match status" value="1"/>
</dbReference>
<evidence type="ECO:0000313" key="8">
    <source>
        <dbReference type="EMBL" id="MDX5895380.1"/>
    </source>
</evidence>
<evidence type="ECO:0000256" key="2">
    <source>
        <dbReference type="ARBA" id="ARBA00022448"/>
    </source>
</evidence>
<reference evidence="7 9" key="1">
    <citation type="submission" date="2014-03" db="EMBL/GenBank/DDBJ databases">
        <title>Complete genome sequence of the Radio-Resistant Rubrobacter radiotolerans RSPS-4.</title>
        <authorList>
            <person name="Egas C.C."/>
            <person name="Barroso C.C."/>
            <person name="Froufe H.J.C."/>
            <person name="Pacheco J.J."/>
            <person name="Albuquerque L.L."/>
            <person name="da Costa M.M.S."/>
        </authorList>
    </citation>
    <scope>NUCLEOTIDE SEQUENCE [LARGE SCALE GENOMIC DNA]</scope>
    <source>
        <strain evidence="7 9">RSPS-4</strain>
        <plasmid evidence="7 9">1</plasmid>
    </source>
</reference>
<evidence type="ECO:0000256" key="4">
    <source>
        <dbReference type="ARBA" id="ARBA00022989"/>
    </source>
</evidence>
<accession>A0A023X7E1</accession>